<sequence length="413" mass="44264">MPPPAEDAAAAPELALRWEERPWEPRAAVATMLRSDRARIGRPYRASVPPAIAALRFVLAPDVAAAAEDVRAEITRFDADLGATFPGEFAPLASVLLRTESASSSQIENITAGSRALALAELGLTKHGSNAQLVVANVEAMQRAIELADHITPDAILAVHAALMRGQGHAGPGAYRDEQVWIGGHDASPHDAAFVPPHHSRVAPAIDDLCVFAHRTDLPLMAQAAIAHAQFETIHPFNDGNGRTGRALVHAMLKHGNATTRTTVPVSAGLLSDTSTYFDALTAYRGGDPNPVVTRFNEAAIAAIVNGRRLAADLHDIDAQWRDQLTARSDSAAWRVLPVLLSQPAVTSHLVQQQTGVSQPAADRALRQLADAGIVHAKNEQGEQRRRNVVWRADAVIEALDAFAERARRRTPA</sequence>
<evidence type="ECO:0000259" key="3">
    <source>
        <dbReference type="PROSITE" id="PS51459"/>
    </source>
</evidence>
<evidence type="ECO:0000256" key="1">
    <source>
        <dbReference type="PIRSR" id="PIRSR640198-1"/>
    </source>
</evidence>
<dbReference type="Gene3D" id="1.10.10.10">
    <property type="entry name" value="Winged helix-like DNA-binding domain superfamily/Winged helix DNA-binding domain"/>
    <property type="match status" value="1"/>
</dbReference>
<dbReference type="InterPro" id="IPR036597">
    <property type="entry name" value="Fido-like_dom_sf"/>
</dbReference>
<feature type="domain" description="Fido" evidence="3">
    <location>
        <begin position="151"/>
        <end position="299"/>
    </location>
</feature>
<dbReference type="Proteomes" id="UP000449906">
    <property type="component" value="Unassembled WGS sequence"/>
</dbReference>
<dbReference type="Gene3D" id="1.10.3290.10">
    <property type="entry name" value="Fido-like domain"/>
    <property type="match status" value="1"/>
</dbReference>
<dbReference type="Pfam" id="PF13784">
    <property type="entry name" value="Fic_N"/>
    <property type="match status" value="1"/>
</dbReference>
<dbReference type="AlphaFoldDB" id="A0A7J5E5G5"/>
<evidence type="ECO:0000256" key="2">
    <source>
        <dbReference type="PIRSR" id="PIRSR640198-2"/>
    </source>
</evidence>
<dbReference type="InterPro" id="IPR036388">
    <property type="entry name" value="WH-like_DNA-bd_sf"/>
</dbReference>
<accession>A0A7J5E5G5</accession>
<dbReference type="PANTHER" id="PTHR13504">
    <property type="entry name" value="FIDO DOMAIN-CONTAINING PROTEIN DDB_G0283145"/>
    <property type="match status" value="1"/>
</dbReference>
<dbReference type="InterPro" id="IPR040198">
    <property type="entry name" value="Fido_containing"/>
</dbReference>
<keyword evidence="2" id="KW-0067">ATP-binding</keyword>
<comment type="caution">
    <text evidence="4">The sequence shown here is derived from an EMBL/GenBank/DDBJ whole genome shotgun (WGS) entry which is preliminary data.</text>
</comment>
<gene>
    <name evidence="4" type="ORF">F9L07_12495</name>
</gene>
<dbReference type="GO" id="GO:0005524">
    <property type="term" value="F:ATP binding"/>
    <property type="evidence" value="ECO:0007669"/>
    <property type="project" value="UniProtKB-KW"/>
</dbReference>
<keyword evidence="2" id="KW-0547">Nucleotide-binding</keyword>
<feature type="active site" evidence="1">
    <location>
        <position position="235"/>
    </location>
</feature>
<evidence type="ECO:0000313" key="4">
    <source>
        <dbReference type="EMBL" id="KAB2813528.1"/>
    </source>
</evidence>
<dbReference type="InterPro" id="IPR025758">
    <property type="entry name" value="Fic/DOC_N"/>
</dbReference>
<name>A0A7J5E5G5_NOCSI</name>
<proteinExistence type="predicted"/>
<dbReference type="EMBL" id="WBVM01000001">
    <property type="protein sequence ID" value="KAB2813528.1"/>
    <property type="molecule type" value="Genomic_DNA"/>
</dbReference>
<dbReference type="PANTHER" id="PTHR13504:SF38">
    <property type="entry name" value="FIDO DOMAIN-CONTAINING PROTEIN"/>
    <property type="match status" value="1"/>
</dbReference>
<dbReference type="InterPro" id="IPR036390">
    <property type="entry name" value="WH_DNA-bd_sf"/>
</dbReference>
<evidence type="ECO:0000313" key="5">
    <source>
        <dbReference type="Proteomes" id="UP000449906"/>
    </source>
</evidence>
<protein>
    <submittedName>
        <fullName evidence="4">Fic family protein</fullName>
    </submittedName>
</protein>
<dbReference type="InterPro" id="IPR003812">
    <property type="entry name" value="Fido"/>
</dbReference>
<organism evidence="4 5">
    <name type="scientific">Nocardioides simplex</name>
    <name type="common">Arthrobacter simplex</name>
    <dbReference type="NCBI Taxonomy" id="2045"/>
    <lineage>
        <taxon>Bacteria</taxon>
        <taxon>Bacillati</taxon>
        <taxon>Actinomycetota</taxon>
        <taxon>Actinomycetes</taxon>
        <taxon>Propionibacteriales</taxon>
        <taxon>Nocardioidaceae</taxon>
        <taxon>Pimelobacter</taxon>
    </lineage>
</organism>
<dbReference type="SUPFAM" id="SSF46785">
    <property type="entry name" value="Winged helix' DNA-binding domain"/>
    <property type="match status" value="1"/>
</dbReference>
<dbReference type="Pfam" id="PF02661">
    <property type="entry name" value="Fic"/>
    <property type="match status" value="1"/>
</dbReference>
<reference evidence="4 5" key="1">
    <citation type="submission" date="2019-09" db="EMBL/GenBank/DDBJ databases">
        <title>Pimelobacter sp. isolated from Paulinella.</title>
        <authorList>
            <person name="Jeong S.E."/>
        </authorList>
    </citation>
    <scope>NUCLEOTIDE SEQUENCE [LARGE SCALE GENOMIC DNA]</scope>
    <source>
        <strain evidence="4 5">Pch-N</strain>
    </source>
</reference>
<dbReference type="PROSITE" id="PS51459">
    <property type="entry name" value="FIDO"/>
    <property type="match status" value="1"/>
</dbReference>
<feature type="binding site" evidence="2">
    <location>
        <begin position="239"/>
        <end position="246"/>
    </location>
    <ligand>
        <name>ATP</name>
        <dbReference type="ChEBI" id="CHEBI:30616"/>
    </ligand>
</feature>
<dbReference type="SUPFAM" id="SSF140931">
    <property type="entry name" value="Fic-like"/>
    <property type="match status" value="1"/>
</dbReference>